<evidence type="ECO:0000313" key="1">
    <source>
        <dbReference type="EMBL" id="CEQ02729.1"/>
    </source>
</evidence>
<dbReference type="RefSeq" id="WP_055341360.1">
    <property type="nucleotide sequence ID" value="NZ_CDNI01000003.1"/>
</dbReference>
<proteinExistence type="predicted"/>
<gene>
    <name evidence="1" type="ORF">R28058_04621</name>
</gene>
<protein>
    <submittedName>
        <fullName evidence="1">Uncharacterized protein</fullName>
    </submittedName>
</protein>
<dbReference type="AlphaFoldDB" id="A0A0C7G524"/>
<sequence length="86" mass="10123">MEEIYKLIEEKIKNAGYNGPISGEEIYEEICDEIEDKENGSYIFMSKKEDDVLFEYKIDVMDENFNLSYIDIVTPVGKIHIDFDEK</sequence>
<dbReference type="Proteomes" id="UP000049127">
    <property type="component" value="Unassembled WGS sequence"/>
</dbReference>
<name>A0A0C7G524_PARSO</name>
<dbReference type="EMBL" id="CEKZ01000003">
    <property type="protein sequence ID" value="CEQ02729.1"/>
    <property type="molecule type" value="Genomic_DNA"/>
</dbReference>
<organism evidence="1 2">
    <name type="scientific">Paraclostridium sordellii</name>
    <name type="common">Clostridium sordellii</name>
    <dbReference type="NCBI Taxonomy" id="1505"/>
    <lineage>
        <taxon>Bacteria</taxon>
        <taxon>Bacillati</taxon>
        <taxon>Bacillota</taxon>
        <taxon>Clostridia</taxon>
        <taxon>Peptostreptococcales</taxon>
        <taxon>Peptostreptococcaceae</taxon>
        <taxon>Paraclostridium</taxon>
    </lineage>
</organism>
<accession>A0A0C7G524</accession>
<dbReference type="OrthoDB" id="1755872at2"/>
<evidence type="ECO:0000313" key="2">
    <source>
        <dbReference type="Proteomes" id="UP000049127"/>
    </source>
</evidence>
<reference evidence="1 2" key="1">
    <citation type="submission" date="2015-01" db="EMBL/GenBank/DDBJ databases">
        <authorList>
            <person name="Aslett A.Martin."/>
            <person name="De Silva Nishadi"/>
        </authorList>
    </citation>
    <scope>NUCLEOTIDE SEQUENCE [LARGE SCALE GENOMIC DNA]</scope>
    <source>
        <strain evidence="1 2">R28058</strain>
    </source>
</reference>